<dbReference type="EMBL" id="MU276311">
    <property type="protein sequence ID" value="KAI0039387.1"/>
    <property type="molecule type" value="Genomic_DNA"/>
</dbReference>
<evidence type="ECO:0000313" key="2">
    <source>
        <dbReference type="Proteomes" id="UP000814033"/>
    </source>
</evidence>
<sequence length="125" mass="13167">MRSAVAFLFALFAVVFSVIPAAYAAPTPEVKRYCIGEVCRRYCIGEVCRDAVVDPVASTDESDSIIDLVSATDPLDSLVDSLISALQQYKAAVAPVLPAQPSTTTVVSRPTLFTEASLPTSTPAA</sequence>
<keyword evidence="2" id="KW-1185">Reference proteome</keyword>
<protein>
    <submittedName>
        <fullName evidence="1">Uncharacterized protein</fullName>
    </submittedName>
</protein>
<dbReference type="Proteomes" id="UP000814033">
    <property type="component" value="Unassembled WGS sequence"/>
</dbReference>
<proteinExistence type="predicted"/>
<name>A0ACB8R677_9AGAM</name>
<reference evidence="1" key="2">
    <citation type="journal article" date="2022" name="New Phytol.">
        <title>Evolutionary transition to the ectomycorrhizal habit in the genomes of a hyperdiverse lineage of mushroom-forming fungi.</title>
        <authorList>
            <person name="Looney B."/>
            <person name="Miyauchi S."/>
            <person name="Morin E."/>
            <person name="Drula E."/>
            <person name="Courty P.E."/>
            <person name="Kohler A."/>
            <person name="Kuo A."/>
            <person name="LaButti K."/>
            <person name="Pangilinan J."/>
            <person name="Lipzen A."/>
            <person name="Riley R."/>
            <person name="Andreopoulos W."/>
            <person name="He G."/>
            <person name="Johnson J."/>
            <person name="Nolan M."/>
            <person name="Tritt A."/>
            <person name="Barry K.W."/>
            <person name="Grigoriev I.V."/>
            <person name="Nagy L.G."/>
            <person name="Hibbett D."/>
            <person name="Henrissat B."/>
            <person name="Matheny P.B."/>
            <person name="Labbe J."/>
            <person name="Martin F.M."/>
        </authorList>
    </citation>
    <scope>NUCLEOTIDE SEQUENCE</scope>
    <source>
        <strain evidence="1">FP105234-sp</strain>
    </source>
</reference>
<organism evidence="1 2">
    <name type="scientific">Auriscalpium vulgare</name>
    <dbReference type="NCBI Taxonomy" id="40419"/>
    <lineage>
        <taxon>Eukaryota</taxon>
        <taxon>Fungi</taxon>
        <taxon>Dikarya</taxon>
        <taxon>Basidiomycota</taxon>
        <taxon>Agaricomycotina</taxon>
        <taxon>Agaricomycetes</taxon>
        <taxon>Russulales</taxon>
        <taxon>Auriscalpiaceae</taxon>
        <taxon>Auriscalpium</taxon>
    </lineage>
</organism>
<evidence type="ECO:0000313" key="1">
    <source>
        <dbReference type="EMBL" id="KAI0039387.1"/>
    </source>
</evidence>
<reference evidence="1" key="1">
    <citation type="submission" date="2021-02" db="EMBL/GenBank/DDBJ databases">
        <authorList>
            <consortium name="DOE Joint Genome Institute"/>
            <person name="Ahrendt S."/>
            <person name="Looney B.P."/>
            <person name="Miyauchi S."/>
            <person name="Morin E."/>
            <person name="Drula E."/>
            <person name="Courty P.E."/>
            <person name="Chicoki N."/>
            <person name="Fauchery L."/>
            <person name="Kohler A."/>
            <person name="Kuo A."/>
            <person name="Labutti K."/>
            <person name="Pangilinan J."/>
            <person name="Lipzen A."/>
            <person name="Riley R."/>
            <person name="Andreopoulos W."/>
            <person name="He G."/>
            <person name="Johnson J."/>
            <person name="Barry K.W."/>
            <person name="Grigoriev I.V."/>
            <person name="Nagy L."/>
            <person name="Hibbett D."/>
            <person name="Henrissat B."/>
            <person name="Matheny P.B."/>
            <person name="Labbe J."/>
            <person name="Martin F."/>
        </authorList>
    </citation>
    <scope>NUCLEOTIDE SEQUENCE</scope>
    <source>
        <strain evidence="1">FP105234-sp</strain>
    </source>
</reference>
<comment type="caution">
    <text evidence="1">The sequence shown here is derived from an EMBL/GenBank/DDBJ whole genome shotgun (WGS) entry which is preliminary data.</text>
</comment>
<gene>
    <name evidence="1" type="ORF">FA95DRAFT_1612611</name>
</gene>
<accession>A0ACB8R677</accession>